<evidence type="ECO:0000313" key="4">
    <source>
        <dbReference type="Proteomes" id="UP000636709"/>
    </source>
</evidence>
<dbReference type="EMBL" id="JACEFO010001719">
    <property type="protein sequence ID" value="KAF8716938.1"/>
    <property type="molecule type" value="Genomic_DNA"/>
</dbReference>
<dbReference type="Pfam" id="PF03399">
    <property type="entry name" value="SAC3_GANP"/>
    <property type="match status" value="2"/>
</dbReference>
<dbReference type="InterPro" id="IPR045107">
    <property type="entry name" value="SAC3/GANP/THP3"/>
</dbReference>
<gene>
    <name evidence="3" type="ORF">HU200_026041</name>
</gene>
<organism evidence="3 4">
    <name type="scientific">Digitaria exilis</name>
    <dbReference type="NCBI Taxonomy" id="1010633"/>
    <lineage>
        <taxon>Eukaryota</taxon>
        <taxon>Viridiplantae</taxon>
        <taxon>Streptophyta</taxon>
        <taxon>Embryophyta</taxon>
        <taxon>Tracheophyta</taxon>
        <taxon>Spermatophyta</taxon>
        <taxon>Magnoliopsida</taxon>
        <taxon>Liliopsida</taxon>
        <taxon>Poales</taxon>
        <taxon>Poaceae</taxon>
        <taxon>PACMAD clade</taxon>
        <taxon>Panicoideae</taxon>
        <taxon>Panicodae</taxon>
        <taxon>Paniceae</taxon>
        <taxon>Anthephorinae</taxon>
        <taxon>Digitaria</taxon>
    </lineage>
</organism>
<dbReference type="InterPro" id="IPR000717">
    <property type="entry name" value="PCI_dom"/>
</dbReference>
<feature type="compositionally biased region" description="Polar residues" evidence="1">
    <location>
        <begin position="457"/>
        <end position="466"/>
    </location>
</feature>
<feature type="compositionally biased region" description="Basic and acidic residues" evidence="1">
    <location>
        <begin position="586"/>
        <end position="603"/>
    </location>
</feature>
<protein>
    <recommendedName>
        <fullName evidence="2">PCI domain-containing protein</fullName>
    </recommendedName>
</protein>
<feature type="region of interest" description="Disordered" evidence="1">
    <location>
        <begin position="203"/>
        <end position="235"/>
    </location>
</feature>
<sequence length="941" mass="103680">MDTTNQNAVYYDPQRDVSVPGPTQSVTNSEPHVVQSANSYVPCLTSVQHDYNAAQHPNYYYNYRQAENDSSVQVVVQSPGAAYQPLASFQNSGSYVCPASNTYYNAGTHQMAPGYATSSYYYYHQNNALADGSSVNNHAQSYQSYTPDIAQSSNSLPTSSVHYQQHYNQWPYYYDQSAQTLGGLAVAGSTTSITKAAVVGSDYVHPSDQPPPPGTTSWKTDFDNSASPTAQAPGIQGYQNQYAPKATVAPVFQNQYVNNTAGISTFQNQYASSEYRHSSANYNQLPLSIQADQQNTCHLHGSSSNVSSANHVSENSRAPGQDSVTSNVHMVNKLHIQTNPQIAPGLPIGTPKVDKSNLEADSSSKPAYVCVSMPKNDLKAVAVQGGSEAVMQVTGSFPVSLRTYVERSLARCKDDAQRTAIRRMLKEIITKATADGTLHTKNWDIEPLFTLPEIATGTNMTGTGNDSSPFSFPSSRRSPSRRTKSRWEPVPEEKVANNVEFPKQSAKSNICSSLEPTKRTSNSWHLSKFVPSCQSPLSQFSQRSTKKQRTGGGASLTENGNVSSDSVKEQDLTKYYVSSITIANSPEEKKRREHRSMRFERRQGSSSKSGSSLQDEDATANIYTRRALSLLLNRSNGDGAGCGLAVEDLDWDTLTIKGTCQEIEKEYLRLTKAPNPAEVRPEHVLEKALHMVETSKKNYLYKCDQLKSIRQDLVVQRIQNELTVKVYETHARLAIQSGDVPEYNQCQSQLKRLYRGGIKGCNIEFSAYNLLCVMLHYISKRDLLSSMASLPKEAKKDATVKHALEVRSAVSSGNYVLFFKLYKAAPNLNSCLMDLYVERMRFEAIKCMSKAYRPTVPVRYAAHVLGFVGIDEVREANGADGLEECKKWLRAHGAVLSVDNNGELQIDTKVSSTSLHMPEPENAVSHGDTSLAVNDFLSRAS</sequence>
<feature type="region of interest" description="Disordered" evidence="1">
    <location>
        <begin position="586"/>
        <end position="617"/>
    </location>
</feature>
<dbReference type="FunFam" id="1.25.40.990:FF:000005">
    <property type="entry name" value="Putative SAC3/GANP family protein"/>
    <property type="match status" value="1"/>
</dbReference>
<dbReference type="PANTHER" id="PTHR12436">
    <property type="entry name" value="80 KDA MCM3-ASSOCIATED PROTEIN"/>
    <property type="match status" value="1"/>
</dbReference>
<dbReference type="PROSITE" id="PS50250">
    <property type="entry name" value="PCI"/>
    <property type="match status" value="1"/>
</dbReference>
<evidence type="ECO:0000259" key="2">
    <source>
        <dbReference type="PROSITE" id="PS50250"/>
    </source>
</evidence>
<feature type="compositionally biased region" description="Basic and acidic residues" evidence="1">
    <location>
        <begin position="485"/>
        <end position="495"/>
    </location>
</feature>
<feature type="compositionally biased region" description="Low complexity" evidence="1">
    <location>
        <begin position="467"/>
        <end position="477"/>
    </location>
</feature>
<dbReference type="PANTHER" id="PTHR12436:SF4">
    <property type="entry name" value="LEUKOCYTE RECEPTOR CLUSTER MEMBER 8"/>
    <property type="match status" value="1"/>
</dbReference>
<dbReference type="OrthoDB" id="199574at2759"/>
<evidence type="ECO:0000313" key="3">
    <source>
        <dbReference type="EMBL" id="KAF8716938.1"/>
    </source>
</evidence>
<feature type="region of interest" description="Disordered" evidence="1">
    <location>
        <begin position="535"/>
        <end position="567"/>
    </location>
</feature>
<dbReference type="Gene3D" id="1.25.40.990">
    <property type="match status" value="1"/>
</dbReference>
<feature type="region of interest" description="Disordered" evidence="1">
    <location>
        <begin position="457"/>
        <end position="517"/>
    </location>
</feature>
<comment type="caution">
    <text evidence="3">The sequence shown here is derived from an EMBL/GenBank/DDBJ whole genome shotgun (WGS) entry which is preliminary data.</text>
</comment>
<feature type="region of interest" description="Disordered" evidence="1">
    <location>
        <begin position="297"/>
        <end position="324"/>
    </location>
</feature>
<name>A0A835BZH4_9POAL</name>
<accession>A0A835BZH4</accession>
<dbReference type="Proteomes" id="UP000636709">
    <property type="component" value="Unassembled WGS sequence"/>
</dbReference>
<dbReference type="GO" id="GO:0005634">
    <property type="term" value="C:nucleus"/>
    <property type="evidence" value="ECO:0007669"/>
    <property type="project" value="TreeGrafter"/>
</dbReference>
<feature type="compositionally biased region" description="Low complexity" evidence="1">
    <location>
        <begin position="302"/>
        <end position="316"/>
    </location>
</feature>
<keyword evidence="4" id="KW-1185">Reference proteome</keyword>
<feature type="compositionally biased region" description="Polar residues" evidence="1">
    <location>
        <begin position="215"/>
        <end position="230"/>
    </location>
</feature>
<proteinExistence type="predicted"/>
<evidence type="ECO:0000256" key="1">
    <source>
        <dbReference type="SAM" id="MobiDB-lite"/>
    </source>
</evidence>
<feature type="domain" description="PCI" evidence="2">
    <location>
        <begin position="739"/>
        <end position="922"/>
    </location>
</feature>
<reference evidence="3" key="1">
    <citation type="submission" date="2020-07" db="EMBL/GenBank/DDBJ databases">
        <title>Genome sequence and genetic diversity analysis of an under-domesticated orphan crop, white fonio (Digitaria exilis).</title>
        <authorList>
            <person name="Bennetzen J.L."/>
            <person name="Chen S."/>
            <person name="Ma X."/>
            <person name="Wang X."/>
            <person name="Yssel A.E.J."/>
            <person name="Chaluvadi S.R."/>
            <person name="Johnson M."/>
            <person name="Gangashetty P."/>
            <person name="Hamidou F."/>
            <person name="Sanogo M.D."/>
            <person name="Zwaenepoel A."/>
            <person name="Wallace J."/>
            <person name="Van De Peer Y."/>
            <person name="Van Deynze A."/>
        </authorList>
    </citation>
    <scope>NUCLEOTIDE SEQUENCE</scope>
    <source>
        <tissue evidence="3">Leaves</tissue>
    </source>
</reference>
<dbReference type="AlphaFoldDB" id="A0A835BZH4"/>
<feature type="compositionally biased region" description="Polar residues" evidence="1">
    <location>
        <begin position="505"/>
        <end position="517"/>
    </location>
</feature>
<dbReference type="InterPro" id="IPR005062">
    <property type="entry name" value="SAC3/GANP/THP3_conserved"/>
</dbReference>
<feature type="compositionally biased region" description="Polar residues" evidence="1">
    <location>
        <begin position="556"/>
        <end position="565"/>
    </location>
</feature>